<feature type="region of interest" description="Disordered" evidence="1">
    <location>
        <begin position="16"/>
        <end position="42"/>
    </location>
</feature>
<gene>
    <name evidence="2" type="ORF">FHS39_002542</name>
</gene>
<dbReference type="EMBL" id="JACHJH010000003">
    <property type="protein sequence ID" value="MBB4893511.1"/>
    <property type="molecule type" value="Genomic_DNA"/>
</dbReference>
<dbReference type="RefSeq" id="WP_281396811.1">
    <property type="nucleotide sequence ID" value="NZ_JACHJH010000003.1"/>
</dbReference>
<comment type="caution">
    <text evidence="2">The sequence shown here is derived from an EMBL/GenBank/DDBJ whole genome shotgun (WGS) entry which is preliminary data.</text>
</comment>
<reference evidence="2 3" key="1">
    <citation type="submission" date="2020-08" db="EMBL/GenBank/DDBJ databases">
        <title>Genomic Encyclopedia of Type Strains, Phase III (KMG-III): the genomes of soil and plant-associated and newly described type strains.</title>
        <authorList>
            <person name="Whitman W."/>
        </authorList>
    </citation>
    <scope>NUCLEOTIDE SEQUENCE [LARGE SCALE GENOMIC DNA]</scope>
    <source>
        <strain evidence="2 3">CECT 3266</strain>
    </source>
</reference>
<dbReference type="Proteomes" id="UP000556084">
    <property type="component" value="Unassembled WGS sequence"/>
</dbReference>
<evidence type="ECO:0000313" key="3">
    <source>
        <dbReference type="Proteomes" id="UP000556084"/>
    </source>
</evidence>
<organism evidence="2 3">
    <name type="scientific">Streptomyces olivoverticillatus</name>
    <dbReference type="NCBI Taxonomy" id="66427"/>
    <lineage>
        <taxon>Bacteria</taxon>
        <taxon>Bacillati</taxon>
        <taxon>Actinomycetota</taxon>
        <taxon>Actinomycetes</taxon>
        <taxon>Kitasatosporales</taxon>
        <taxon>Streptomycetaceae</taxon>
        <taxon>Streptomyces</taxon>
    </lineage>
</organism>
<sequence>MTATWWAEPCLWDDEPLPDWEFSEPEPERGVEDVPIVIGETL</sequence>
<proteinExistence type="predicted"/>
<accession>A0A7W7PJT9</accession>
<protein>
    <submittedName>
        <fullName evidence="2">Uncharacterized protein</fullName>
    </submittedName>
</protein>
<keyword evidence="3" id="KW-1185">Reference proteome</keyword>
<name>A0A7W7PJT9_9ACTN</name>
<dbReference type="AlphaFoldDB" id="A0A7W7PJT9"/>
<evidence type="ECO:0000256" key="1">
    <source>
        <dbReference type="SAM" id="MobiDB-lite"/>
    </source>
</evidence>
<feature type="compositionally biased region" description="Acidic residues" evidence="1">
    <location>
        <begin position="16"/>
        <end position="25"/>
    </location>
</feature>
<evidence type="ECO:0000313" key="2">
    <source>
        <dbReference type="EMBL" id="MBB4893511.1"/>
    </source>
</evidence>